<dbReference type="InterPro" id="IPR041495">
    <property type="entry name" value="Mub_B2"/>
</dbReference>
<reference evidence="3 4" key="1">
    <citation type="submission" date="2014-09" db="EMBL/GenBank/DDBJ databases">
        <title>Lactobacillus mucosae CRL573 Genome Sequencing.</title>
        <authorList>
            <person name="Bleckwedel J."/>
            <person name="Teran L.C."/>
            <person name="Bonacina J."/>
            <person name="Saavedra L."/>
            <person name="Mozzi F.B."/>
            <person name="Raya R.R."/>
        </authorList>
    </citation>
    <scope>NUCLEOTIDE SEQUENCE [LARGE SCALE GENOMIC DNA]</scope>
    <source>
        <strain evidence="3 4">CRL573</strain>
    </source>
</reference>
<evidence type="ECO:0000313" key="3">
    <source>
        <dbReference type="EMBL" id="KGL67375.1"/>
    </source>
</evidence>
<evidence type="ECO:0000259" key="2">
    <source>
        <dbReference type="Pfam" id="PF17966"/>
    </source>
</evidence>
<sequence>MERSSQSYKALTSPTIAGYTPSEAVVKRSSNSDAEQGPTVTVIYTADAQTAYVKYIDDTTGETLRQDDLHGYTDETIPYSTAEGIKKFEGDGYVLVSDASSQVLSLVSARQPMKFTSSMARHTRAQPTKMRIKRRLRKRFTTLTKTTRLFSQTTRQQ</sequence>
<comment type="caution">
    <text evidence="3">The sequence shown here is derived from an EMBL/GenBank/DDBJ whole genome shotgun (WGS) entry which is preliminary data.</text>
</comment>
<dbReference type="InterPro" id="IPR041558">
    <property type="entry name" value="MucBP_2"/>
</dbReference>
<dbReference type="Pfam" id="PF17966">
    <property type="entry name" value="Muc_B2"/>
    <property type="match status" value="1"/>
</dbReference>
<feature type="domain" description="Mucin binding" evidence="1">
    <location>
        <begin position="49"/>
        <end position="100"/>
    </location>
</feature>
<accession>A0A099YFM8</accession>
<dbReference type="AlphaFoldDB" id="A0A099YFM8"/>
<name>A0A099YFM8_LIMMU</name>
<proteinExistence type="predicted"/>
<dbReference type="Gene3D" id="3.10.20.470">
    <property type="match status" value="1"/>
</dbReference>
<organism evidence="3 4">
    <name type="scientific">Limosilactobacillus mucosae</name>
    <name type="common">Lactobacillus mucosae</name>
    <dbReference type="NCBI Taxonomy" id="97478"/>
    <lineage>
        <taxon>Bacteria</taxon>
        <taxon>Bacillati</taxon>
        <taxon>Bacillota</taxon>
        <taxon>Bacilli</taxon>
        <taxon>Lactobacillales</taxon>
        <taxon>Lactobacillaceae</taxon>
        <taxon>Limosilactobacillus</taxon>
    </lineage>
</organism>
<feature type="domain" description="Mub B2-like" evidence="2">
    <location>
        <begin position="4"/>
        <end position="47"/>
    </location>
</feature>
<evidence type="ECO:0000259" key="1">
    <source>
        <dbReference type="Pfam" id="PF17965"/>
    </source>
</evidence>
<dbReference type="EMBL" id="JROC01000023">
    <property type="protein sequence ID" value="KGL67375.1"/>
    <property type="molecule type" value="Genomic_DNA"/>
</dbReference>
<gene>
    <name evidence="3" type="ORF">LX03_01685</name>
</gene>
<dbReference type="Proteomes" id="UP000030001">
    <property type="component" value="Unassembled WGS sequence"/>
</dbReference>
<protein>
    <submittedName>
        <fullName evidence="3">Uncharacterized protein</fullName>
    </submittedName>
</protein>
<dbReference type="Pfam" id="PF17965">
    <property type="entry name" value="MucBP_2"/>
    <property type="match status" value="1"/>
</dbReference>
<dbReference type="Gene3D" id="2.60.40.4300">
    <property type="match status" value="1"/>
</dbReference>
<evidence type="ECO:0000313" key="4">
    <source>
        <dbReference type="Proteomes" id="UP000030001"/>
    </source>
</evidence>